<reference evidence="2 3" key="1">
    <citation type="submission" date="2019-08" db="EMBL/GenBank/DDBJ databases">
        <title>In-depth cultivation of the pig gut microbiome towards novel bacterial diversity and tailored functional studies.</title>
        <authorList>
            <person name="Wylensek D."/>
            <person name="Hitch T.C.A."/>
            <person name="Clavel T."/>
        </authorList>
    </citation>
    <scope>NUCLEOTIDE SEQUENCE [LARGE SCALE GENOMIC DNA]</scope>
    <source>
        <strain evidence="2 3">Oil-RF-744-WCA-WT-10</strain>
    </source>
</reference>
<organism evidence="2 3">
    <name type="scientific">Sodaliphilus pleomorphus</name>
    <dbReference type="NCBI Taxonomy" id="2606626"/>
    <lineage>
        <taxon>Bacteria</taxon>
        <taxon>Pseudomonadati</taxon>
        <taxon>Bacteroidota</taxon>
        <taxon>Bacteroidia</taxon>
        <taxon>Bacteroidales</taxon>
        <taxon>Muribaculaceae</taxon>
        <taxon>Sodaliphilus</taxon>
    </lineage>
</organism>
<dbReference type="RefSeq" id="WP_154326679.1">
    <property type="nucleotide sequence ID" value="NZ_CP045696.1"/>
</dbReference>
<dbReference type="InterPro" id="IPR041657">
    <property type="entry name" value="HTH_17"/>
</dbReference>
<gene>
    <name evidence="2" type="ORF">FYJ29_06605</name>
</gene>
<comment type="caution">
    <text evidence="2">The sequence shown here is derived from an EMBL/GenBank/DDBJ whole genome shotgun (WGS) entry which is preliminary data.</text>
</comment>
<sequence>MEKKKEESNEKEELTLQNVPKAVNYLINEIAEMRAVLEHIESQLGLGVDKHRPIDEERAAEILGQTKNVIKKMVRAREIPHYDKGRKIYFFEDELIKWVEQSRVKTFEEEYKRHRKLY</sequence>
<evidence type="ECO:0000313" key="2">
    <source>
        <dbReference type="EMBL" id="MSS17425.1"/>
    </source>
</evidence>
<dbReference type="Proteomes" id="UP000483362">
    <property type="component" value="Unassembled WGS sequence"/>
</dbReference>
<dbReference type="AlphaFoldDB" id="A0A6L5XCY9"/>
<name>A0A6L5XCY9_9BACT</name>
<feature type="domain" description="Helix-turn-helix" evidence="1">
    <location>
        <begin position="59"/>
        <end position="102"/>
    </location>
</feature>
<evidence type="ECO:0000313" key="3">
    <source>
        <dbReference type="Proteomes" id="UP000483362"/>
    </source>
</evidence>
<keyword evidence="3" id="KW-1185">Reference proteome</keyword>
<proteinExistence type="predicted"/>
<dbReference type="EMBL" id="VULT01000008">
    <property type="protein sequence ID" value="MSS17425.1"/>
    <property type="molecule type" value="Genomic_DNA"/>
</dbReference>
<dbReference type="Pfam" id="PF12728">
    <property type="entry name" value="HTH_17"/>
    <property type="match status" value="1"/>
</dbReference>
<accession>A0A6L5XCY9</accession>
<evidence type="ECO:0000259" key="1">
    <source>
        <dbReference type="Pfam" id="PF12728"/>
    </source>
</evidence>
<protein>
    <submittedName>
        <fullName evidence="2">Helix-turn-helix domain-containing protein</fullName>
    </submittedName>
</protein>